<gene>
    <name evidence="1" type="ORF">JYP50_11105</name>
</gene>
<evidence type="ECO:0000313" key="1">
    <source>
        <dbReference type="EMBL" id="MBN7797144.1"/>
    </source>
</evidence>
<dbReference type="RefSeq" id="WP_206560589.1">
    <property type="nucleotide sequence ID" value="NZ_JAFKCZ010000007.1"/>
</dbReference>
<accession>A0A939IJ07</accession>
<keyword evidence="2" id="KW-1185">Reference proteome</keyword>
<evidence type="ECO:0000313" key="2">
    <source>
        <dbReference type="Proteomes" id="UP000664303"/>
    </source>
</evidence>
<name>A0A939IJ07_9GAMM</name>
<dbReference type="Proteomes" id="UP000664303">
    <property type="component" value="Unassembled WGS sequence"/>
</dbReference>
<organism evidence="1 2">
    <name type="scientific">Parahaliea mediterranea</name>
    <dbReference type="NCBI Taxonomy" id="651086"/>
    <lineage>
        <taxon>Bacteria</taxon>
        <taxon>Pseudomonadati</taxon>
        <taxon>Pseudomonadota</taxon>
        <taxon>Gammaproteobacteria</taxon>
        <taxon>Cellvibrionales</taxon>
        <taxon>Halieaceae</taxon>
        <taxon>Parahaliea</taxon>
    </lineage>
</organism>
<proteinExistence type="predicted"/>
<protein>
    <submittedName>
        <fullName evidence="1">Uncharacterized protein</fullName>
    </submittedName>
</protein>
<sequence>MSKQARQAMGDAAQRKPVQEYARQFKELCAEQTPLALGFSARLNMLWDLSGAAPPLDEGRVISLLGINPEWRESDVRAWLHKDVVPPRDDLYNMVRFLVAQLGEHQDVRHWEAFLIYGPGVVSSPVDHLLYREDQGRRDIATMIFAQVSDRYKIPPSAYDAEEAFQRCLTLMYKLNIYEWRDFQPGHLEPFKNFMFPHAQ</sequence>
<comment type="caution">
    <text evidence="1">The sequence shown here is derived from an EMBL/GenBank/DDBJ whole genome shotgun (WGS) entry which is preliminary data.</text>
</comment>
<dbReference type="AlphaFoldDB" id="A0A939IJ07"/>
<reference evidence="1" key="1">
    <citation type="submission" date="2021-02" db="EMBL/GenBank/DDBJ databases">
        <title>PHA producing bacteria isolated from coastal sediment in Guangdong, Shenzhen.</title>
        <authorList>
            <person name="Zheng W."/>
            <person name="Yu S."/>
            <person name="Huang Y."/>
        </authorList>
    </citation>
    <scope>NUCLEOTIDE SEQUENCE</scope>
    <source>
        <strain evidence="1">TN14-10</strain>
    </source>
</reference>
<dbReference type="EMBL" id="JAFKCZ010000007">
    <property type="protein sequence ID" value="MBN7797144.1"/>
    <property type="molecule type" value="Genomic_DNA"/>
</dbReference>